<accession>A0A2S6ZE51</accession>
<dbReference type="AlphaFoldDB" id="A0A2S6ZE51"/>
<gene>
    <name evidence="2" type="ORF">XthCFBP4691_12230</name>
</gene>
<dbReference type="EMBL" id="MIGX01000057">
    <property type="protein sequence ID" value="PPT90439.1"/>
    <property type="molecule type" value="Genomic_DNA"/>
</dbReference>
<comment type="caution">
    <text evidence="2">The sequence shown here is derived from an EMBL/GenBank/DDBJ whole genome shotgun (WGS) entry which is preliminary data.</text>
</comment>
<feature type="region of interest" description="Disordered" evidence="1">
    <location>
        <begin position="70"/>
        <end position="89"/>
    </location>
</feature>
<organism evidence="2 3">
    <name type="scientific">Xanthomonas theicola</name>
    <dbReference type="NCBI Taxonomy" id="56464"/>
    <lineage>
        <taxon>Bacteria</taxon>
        <taxon>Pseudomonadati</taxon>
        <taxon>Pseudomonadota</taxon>
        <taxon>Gammaproteobacteria</taxon>
        <taxon>Lysobacterales</taxon>
        <taxon>Lysobacteraceae</taxon>
        <taxon>Xanthomonas</taxon>
    </lineage>
</organism>
<dbReference type="RefSeq" id="WP_128420678.1">
    <property type="nucleotide sequence ID" value="NZ_CP049017.1"/>
</dbReference>
<evidence type="ECO:0000313" key="3">
    <source>
        <dbReference type="Proteomes" id="UP000239898"/>
    </source>
</evidence>
<name>A0A2S6ZE51_9XANT</name>
<sequence length="89" mass="9737">MVVVICLAIGAALEAANDHDQGRGWRGFHHHTALCTAAYGFLVAERLRGVHRKNRHDASNLPYPRMTVHAARSSRTQRHAADSIATLVG</sequence>
<evidence type="ECO:0000313" key="2">
    <source>
        <dbReference type="EMBL" id="PPT90439.1"/>
    </source>
</evidence>
<evidence type="ECO:0000256" key="1">
    <source>
        <dbReference type="SAM" id="MobiDB-lite"/>
    </source>
</evidence>
<reference evidence="2 3" key="1">
    <citation type="submission" date="2016-08" db="EMBL/GenBank/DDBJ databases">
        <title>Evolution of the type three secretion system and type three effector repertoires in Xanthomonas.</title>
        <authorList>
            <person name="Merda D."/>
            <person name="Briand M."/>
            <person name="Bosis E."/>
            <person name="Rousseau C."/>
            <person name="Portier P."/>
            <person name="Jacques M.-A."/>
            <person name="Fischer-Le Saux M."/>
        </authorList>
    </citation>
    <scope>NUCLEOTIDE SEQUENCE [LARGE SCALE GENOMIC DNA]</scope>
    <source>
        <strain evidence="2 3">CFBP 4691</strain>
    </source>
</reference>
<dbReference type="Proteomes" id="UP000239898">
    <property type="component" value="Unassembled WGS sequence"/>
</dbReference>
<proteinExistence type="predicted"/>
<keyword evidence="3" id="KW-1185">Reference proteome</keyword>
<protein>
    <submittedName>
        <fullName evidence="2">Uncharacterized protein</fullName>
    </submittedName>
</protein>